<gene>
    <name evidence="1" type="ORF">WG901_08355</name>
</gene>
<evidence type="ECO:0000313" key="1">
    <source>
        <dbReference type="EMBL" id="MEJ5976643.1"/>
    </source>
</evidence>
<name>A0ABU8RUH4_9SPHN</name>
<dbReference type="InterPro" id="IPR036388">
    <property type="entry name" value="WH-like_DNA-bd_sf"/>
</dbReference>
<dbReference type="InterPro" id="IPR021660">
    <property type="entry name" value="DUF3253"/>
</dbReference>
<dbReference type="EMBL" id="JBBHJZ010000001">
    <property type="protein sequence ID" value="MEJ5976643.1"/>
    <property type="molecule type" value="Genomic_DNA"/>
</dbReference>
<dbReference type="InterPro" id="IPR036390">
    <property type="entry name" value="WH_DNA-bd_sf"/>
</dbReference>
<organism evidence="1 2">
    <name type="scientific">Novosphingobium anseongense</name>
    <dbReference type="NCBI Taxonomy" id="3133436"/>
    <lineage>
        <taxon>Bacteria</taxon>
        <taxon>Pseudomonadati</taxon>
        <taxon>Pseudomonadota</taxon>
        <taxon>Alphaproteobacteria</taxon>
        <taxon>Sphingomonadales</taxon>
        <taxon>Sphingomonadaceae</taxon>
        <taxon>Novosphingobium</taxon>
    </lineage>
</organism>
<comment type="caution">
    <text evidence="1">The sequence shown here is derived from an EMBL/GenBank/DDBJ whole genome shotgun (WGS) entry which is preliminary data.</text>
</comment>
<dbReference type="Pfam" id="PF11625">
    <property type="entry name" value="DUF3253"/>
    <property type="match status" value="1"/>
</dbReference>
<dbReference type="SUPFAM" id="SSF46785">
    <property type="entry name" value="Winged helix' DNA-binding domain"/>
    <property type="match status" value="1"/>
</dbReference>
<dbReference type="Gene3D" id="1.10.10.10">
    <property type="entry name" value="Winged helix-like DNA-binding domain superfamily/Winged helix DNA-binding domain"/>
    <property type="match status" value="1"/>
</dbReference>
<dbReference type="Proteomes" id="UP001361239">
    <property type="component" value="Unassembled WGS sequence"/>
</dbReference>
<evidence type="ECO:0000313" key="2">
    <source>
        <dbReference type="Proteomes" id="UP001361239"/>
    </source>
</evidence>
<protein>
    <submittedName>
        <fullName evidence="1">DUF3253 domain-containing protein</fullName>
    </submittedName>
</protein>
<dbReference type="RefSeq" id="WP_339586549.1">
    <property type="nucleotide sequence ID" value="NZ_JBBHJZ010000001.1"/>
</dbReference>
<keyword evidence="2" id="KW-1185">Reference proteome</keyword>
<proteinExistence type="predicted"/>
<sequence>MAAKALLAARAPSATVCPSEVARVLAREIGRDADWKDLMPIVHEAVDAMVEEEALQLSWKGALLNRRTGPYRIGRVGAIVDLRSGSEVER</sequence>
<reference evidence="1 2" key="1">
    <citation type="submission" date="2024-03" db="EMBL/GenBank/DDBJ databases">
        <authorList>
            <person name="Jo J.-H."/>
        </authorList>
    </citation>
    <scope>NUCLEOTIDE SEQUENCE [LARGE SCALE GENOMIC DNA]</scope>
    <source>
        <strain evidence="1 2">PS1R-30</strain>
    </source>
</reference>
<accession>A0ABU8RUH4</accession>